<evidence type="ECO:0000256" key="13">
    <source>
        <dbReference type="PIRSR" id="PIRSR001024-4"/>
    </source>
</evidence>
<keyword evidence="9" id="KW-0119">Carbohydrate metabolism</keyword>
<dbReference type="SMART" id="SM00642">
    <property type="entry name" value="Aamy"/>
    <property type="match status" value="1"/>
</dbReference>
<evidence type="ECO:0000256" key="2">
    <source>
        <dbReference type="ARBA" id="ARBA00001913"/>
    </source>
</evidence>
<dbReference type="GO" id="GO:0004556">
    <property type="term" value="F:alpha-amylase activity"/>
    <property type="evidence" value="ECO:0007669"/>
    <property type="project" value="UniProtKB-EC"/>
</dbReference>
<comment type="caution">
    <text evidence="17">The sequence shown here is derived from an EMBL/GenBank/DDBJ whole genome shotgun (WGS) entry which is preliminary data.</text>
</comment>
<dbReference type="InParanoid" id="A0A2P6NB25"/>
<name>A0A2P6NB25_9EUKA</name>
<dbReference type="Pfam" id="PF00128">
    <property type="entry name" value="Alpha-amylase"/>
    <property type="match status" value="1"/>
</dbReference>
<feature type="binding site" evidence="14">
    <location>
        <position position="361"/>
    </location>
    <ligand>
        <name>substrate</name>
    </ligand>
</feature>
<evidence type="ECO:0000256" key="6">
    <source>
        <dbReference type="ARBA" id="ARBA00022729"/>
    </source>
</evidence>
<feature type="chain" id="PRO_5015129107" description="alpha-amylase" evidence="15">
    <location>
        <begin position="24"/>
        <end position="465"/>
    </location>
</feature>
<dbReference type="InterPro" id="IPR006047">
    <property type="entry name" value="GH13_cat_dom"/>
</dbReference>
<dbReference type="PANTHER" id="PTHR10357">
    <property type="entry name" value="ALPHA-AMYLASE FAMILY MEMBER"/>
    <property type="match status" value="1"/>
</dbReference>
<feature type="binding site" evidence="14">
    <location>
        <position position="137"/>
    </location>
    <ligand>
        <name>substrate</name>
    </ligand>
</feature>
<dbReference type="InterPro" id="IPR013777">
    <property type="entry name" value="A-amylase-like"/>
</dbReference>
<keyword evidence="8" id="KW-0106">Calcium</keyword>
<feature type="active site" description="Nucleophile" evidence="11">
    <location>
        <position position="217"/>
    </location>
</feature>
<evidence type="ECO:0000313" key="18">
    <source>
        <dbReference type="Proteomes" id="UP000241769"/>
    </source>
</evidence>
<feature type="active site" description="Proton donor" evidence="11">
    <location>
        <position position="245"/>
    </location>
</feature>
<feature type="site" description="Transition state stabilizer" evidence="12">
    <location>
        <position position="314"/>
    </location>
</feature>
<dbReference type="EC" id="3.2.1.1" evidence="4"/>
<evidence type="ECO:0000256" key="3">
    <source>
        <dbReference type="ARBA" id="ARBA00008061"/>
    </source>
</evidence>
<dbReference type="FunCoup" id="A0A2P6NB25">
    <property type="interactions" value="21"/>
</dbReference>
<feature type="signal peptide" evidence="15">
    <location>
        <begin position="1"/>
        <end position="23"/>
    </location>
</feature>
<evidence type="ECO:0000259" key="16">
    <source>
        <dbReference type="SMART" id="SM00642"/>
    </source>
</evidence>
<comment type="catalytic activity">
    <reaction evidence="1">
        <text>Endohydrolysis of (1-&gt;4)-alpha-D-glucosidic linkages in polysaccharides containing three or more (1-&gt;4)-alpha-linked D-glucose units.</text>
        <dbReference type="EC" id="3.2.1.1"/>
    </reaction>
</comment>
<dbReference type="SUPFAM" id="SSF51445">
    <property type="entry name" value="(Trans)glycosidases"/>
    <property type="match status" value="1"/>
</dbReference>
<feature type="disulfide bond" evidence="13">
    <location>
        <begin position="165"/>
        <end position="179"/>
    </location>
</feature>
<feature type="binding site" evidence="14">
    <location>
        <position position="215"/>
    </location>
    <ligand>
        <name>substrate</name>
    </ligand>
</feature>
<accession>A0A2P6NB25</accession>
<gene>
    <name evidence="17" type="ORF">PROFUN_01996</name>
</gene>
<keyword evidence="7" id="KW-0378">Hydrolase</keyword>
<dbReference type="STRING" id="1890364.A0A2P6NB25"/>
<keyword evidence="10" id="KW-0326">Glycosidase</keyword>
<evidence type="ECO:0000256" key="1">
    <source>
        <dbReference type="ARBA" id="ARBA00000548"/>
    </source>
</evidence>
<dbReference type="Proteomes" id="UP000241769">
    <property type="component" value="Unassembled WGS sequence"/>
</dbReference>
<evidence type="ECO:0000256" key="14">
    <source>
        <dbReference type="PIRSR" id="PIRSR001024-5"/>
    </source>
</evidence>
<feature type="binding site" evidence="14">
    <location>
        <position position="98"/>
    </location>
    <ligand>
        <name>substrate</name>
    </ligand>
</feature>
<dbReference type="GO" id="GO:0005509">
    <property type="term" value="F:calcium ion binding"/>
    <property type="evidence" value="ECO:0007669"/>
    <property type="project" value="InterPro"/>
</dbReference>
<keyword evidence="5" id="KW-0479">Metal-binding</keyword>
<dbReference type="Gene3D" id="3.20.20.80">
    <property type="entry name" value="Glycosidases"/>
    <property type="match status" value="1"/>
</dbReference>
<comment type="cofactor">
    <cofactor evidence="2">
        <name>Ca(2+)</name>
        <dbReference type="ChEBI" id="CHEBI:29108"/>
    </cofactor>
</comment>
<evidence type="ECO:0000256" key="12">
    <source>
        <dbReference type="PIRSR" id="PIRSR001024-2"/>
    </source>
</evidence>
<evidence type="ECO:0000313" key="17">
    <source>
        <dbReference type="EMBL" id="PRP81162.1"/>
    </source>
</evidence>
<proteinExistence type="inferred from homology"/>
<evidence type="ECO:0000256" key="15">
    <source>
        <dbReference type="SAM" id="SignalP"/>
    </source>
</evidence>
<evidence type="ECO:0000256" key="7">
    <source>
        <dbReference type="ARBA" id="ARBA00022801"/>
    </source>
</evidence>
<dbReference type="GO" id="GO:0005975">
    <property type="term" value="P:carbohydrate metabolic process"/>
    <property type="evidence" value="ECO:0007669"/>
    <property type="project" value="InterPro"/>
</dbReference>
<dbReference type="OrthoDB" id="1740265at2759"/>
<organism evidence="17 18">
    <name type="scientific">Planoprotostelium fungivorum</name>
    <dbReference type="NCBI Taxonomy" id="1890364"/>
    <lineage>
        <taxon>Eukaryota</taxon>
        <taxon>Amoebozoa</taxon>
        <taxon>Evosea</taxon>
        <taxon>Variosea</taxon>
        <taxon>Cavosteliida</taxon>
        <taxon>Cavosteliaceae</taxon>
        <taxon>Planoprotostelium</taxon>
    </lineage>
</organism>
<feature type="binding site" evidence="14">
    <location>
        <position position="314"/>
    </location>
    <ligand>
        <name>substrate</name>
    </ligand>
</feature>
<keyword evidence="13" id="KW-1015">Disulfide bond</keyword>
<keyword evidence="18" id="KW-1185">Reference proteome</keyword>
<sequence length="465" mass="53476">MRALRGTTLRFLLLLSFVVTGFCATTQEWKSRTIYQVLTDRFAKSTSDTETCGDLKDYCGGSYKALSDRLDYIKGMGFDAIWISPIPHNSPKGYHGYWADDLTRLNEHFGTEKELLELVKRAHSKDIWVMADVVANHMLSDSIEKIIPFNKTEYYHSCDVCPQSCNIEDWSNQQQVEECRLEYLLDLNQTNPYVRDTLNNWIKGIVQKYKFDGVRIDTLVEVEKSFCLYHRTDFVQASGVFAIGEASNADVKYVSGYQSPLGTVPSVLSYPLYYTMVNVFAHGHSMYELRDQFDAYSKLFGDVNVLGTFIDNHDQPRFLFYNRDHKLYENGLVTVLFSSGIPIIYYGTEQYFYGGYDPLNREDMWRSGYNTNTKMHQYIKTLNSARSKAQVWKYPQVERYVDDDVYIFTRGDVLIVTTNEGDVLCNILWTSDCIRVVDGGLPITLIFGEAKVFIISTNSDQPILS</sequence>
<reference evidence="17 18" key="1">
    <citation type="journal article" date="2018" name="Genome Biol. Evol.">
        <title>Multiple Roots of Fruiting Body Formation in Amoebozoa.</title>
        <authorList>
            <person name="Hillmann F."/>
            <person name="Forbes G."/>
            <person name="Novohradska S."/>
            <person name="Ferling I."/>
            <person name="Riege K."/>
            <person name="Groth M."/>
            <person name="Westermann M."/>
            <person name="Marz M."/>
            <person name="Spaller T."/>
            <person name="Winckler T."/>
            <person name="Schaap P."/>
            <person name="Glockner G."/>
        </authorList>
    </citation>
    <scope>NUCLEOTIDE SEQUENCE [LARGE SCALE GENOMIC DNA]</scope>
    <source>
        <strain evidence="17 18">Jena</strain>
    </source>
</reference>
<dbReference type="EMBL" id="MDYQ01000129">
    <property type="protein sequence ID" value="PRP81162.1"/>
    <property type="molecule type" value="Genomic_DNA"/>
</dbReference>
<dbReference type="CDD" id="cd11319">
    <property type="entry name" value="AmyAc_euk_AmyA"/>
    <property type="match status" value="1"/>
</dbReference>
<evidence type="ECO:0000256" key="5">
    <source>
        <dbReference type="ARBA" id="ARBA00022723"/>
    </source>
</evidence>
<feature type="disulfide bond" evidence="13">
    <location>
        <begin position="52"/>
        <end position="59"/>
    </location>
</feature>
<evidence type="ECO:0000256" key="8">
    <source>
        <dbReference type="ARBA" id="ARBA00022837"/>
    </source>
</evidence>
<keyword evidence="6 15" id="KW-0732">Signal</keyword>
<protein>
    <recommendedName>
        <fullName evidence="4">alpha-amylase</fullName>
        <ecNumber evidence="4">3.2.1.1</ecNumber>
    </recommendedName>
</protein>
<evidence type="ECO:0000256" key="11">
    <source>
        <dbReference type="PIRSR" id="PIRSR001024-1"/>
    </source>
</evidence>
<dbReference type="InterPro" id="IPR017853">
    <property type="entry name" value="GH"/>
</dbReference>
<evidence type="ECO:0000256" key="9">
    <source>
        <dbReference type="ARBA" id="ARBA00023277"/>
    </source>
</evidence>
<dbReference type="AlphaFoldDB" id="A0A2P6NB25"/>
<feature type="domain" description="Glycosyl hydrolase family 13 catalytic" evidence="16">
    <location>
        <begin position="36"/>
        <end position="386"/>
    </location>
</feature>
<evidence type="ECO:0000256" key="4">
    <source>
        <dbReference type="ARBA" id="ARBA00012595"/>
    </source>
</evidence>
<dbReference type="PANTHER" id="PTHR10357:SF215">
    <property type="entry name" value="ALPHA-AMYLASE 1"/>
    <property type="match status" value="1"/>
</dbReference>
<comment type="similarity">
    <text evidence="3">Belongs to the glycosyl hydrolase 13 family.</text>
</comment>
<evidence type="ECO:0000256" key="10">
    <source>
        <dbReference type="ARBA" id="ARBA00023295"/>
    </source>
</evidence>
<dbReference type="PIRSF" id="PIRSF001024">
    <property type="entry name" value="Alph-amyl_fung"/>
    <property type="match status" value="1"/>
</dbReference>